<gene>
    <name evidence="1" type="ORF">Nepgr_019612</name>
</gene>
<evidence type="ECO:0000313" key="2">
    <source>
        <dbReference type="Proteomes" id="UP001279734"/>
    </source>
</evidence>
<accession>A0AAD3SVL9</accession>
<organism evidence="1 2">
    <name type="scientific">Nepenthes gracilis</name>
    <name type="common">Slender pitcher plant</name>
    <dbReference type="NCBI Taxonomy" id="150966"/>
    <lineage>
        <taxon>Eukaryota</taxon>
        <taxon>Viridiplantae</taxon>
        <taxon>Streptophyta</taxon>
        <taxon>Embryophyta</taxon>
        <taxon>Tracheophyta</taxon>
        <taxon>Spermatophyta</taxon>
        <taxon>Magnoliopsida</taxon>
        <taxon>eudicotyledons</taxon>
        <taxon>Gunneridae</taxon>
        <taxon>Pentapetalae</taxon>
        <taxon>Caryophyllales</taxon>
        <taxon>Nepenthaceae</taxon>
        <taxon>Nepenthes</taxon>
    </lineage>
</organism>
<protein>
    <submittedName>
        <fullName evidence="1">Uncharacterized protein</fullName>
    </submittedName>
</protein>
<dbReference type="Proteomes" id="UP001279734">
    <property type="component" value="Unassembled WGS sequence"/>
</dbReference>
<dbReference type="AlphaFoldDB" id="A0AAD3SVL9"/>
<sequence>MDASAGVVEVTWPIIGEQCMFDNVRHPIRGLCCWHFGTSSALSLILEWWNSGALFSMLLRPASLPSEYRRAMHDFAVIGPINSISTTNKDAGSLVENFWDPLVDLHARATPKSRGR</sequence>
<comment type="caution">
    <text evidence="1">The sequence shown here is derived from an EMBL/GenBank/DDBJ whole genome shotgun (WGS) entry which is preliminary data.</text>
</comment>
<proteinExistence type="predicted"/>
<name>A0AAD3SVL9_NEPGR</name>
<keyword evidence="2" id="KW-1185">Reference proteome</keyword>
<dbReference type="EMBL" id="BSYO01000018">
    <property type="protein sequence ID" value="GMH17771.1"/>
    <property type="molecule type" value="Genomic_DNA"/>
</dbReference>
<evidence type="ECO:0000313" key="1">
    <source>
        <dbReference type="EMBL" id="GMH17771.1"/>
    </source>
</evidence>
<reference evidence="1" key="1">
    <citation type="submission" date="2023-05" db="EMBL/GenBank/DDBJ databases">
        <title>Nepenthes gracilis genome sequencing.</title>
        <authorList>
            <person name="Fukushima K."/>
        </authorList>
    </citation>
    <scope>NUCLEOTIDE SEQUENCE</scope>
    <source>
        <strain evidence="1">SING2019-196</strain>
    </source>
</reference>